<feature type="transmembrane region" description="Helical" evidence="1">
    <location>
        <begin position="9"/>
        <end position="26"/>
    </location>
</feature>
<dbReference type="Pfam" id="PF07331">
    <property type="entry name" value="TctB"/>
    <property type="match status" value="1"/>
</dbReference>
<feature type="transmembrane region" description="Helical" evidence="1">
    <location>
        <begin position="38"/>
        <end position="58"/>
    </location>
</feature>
<name>A0A931N0U6_9HYPH</name>
<organism evidence="3 4">
    <name type="scientific">Methylobrevis albus</name>
    <dbReference type="NCBI Taxonomy" id="2793297"/>
    <lineage>
        <taxon>Bacteria</taxon>
        <taxon>Pseudomonadati</taxon>
        <taxon>Pseudomonadota</taxon>
        <taxon>Alphaproteobacteria</taxon>
        <taxon>Hyphomicrobiales</taxon>
        <taxon>Pleomorphomonadaceae</taxon>
        <taxon>Methylobrevis</taxon>
    </lineage>
</organism>
<proteinExistence type="predicted"/>
<evidence type="ECO:0000256" key="1">
    <source>
        <dbReference type="SAM" id="Phobius"/>
    </source>
</evidence>
<protein>
    <submittedName>
        <fullName evidence="3">Tripartite tricarboxylate transporter TctB family protein</fullName>
    </submittedName>
</protein>
<keyword evidence="4" id="KW-1185">Reference proteome</keyword>
<feature type="domain" description="DUF1468" evidence="2">
    <location>
        <begin position="10"/>
        <end position="149"/>
    </location>
</feature>
<keyword evidence="1" id="KW-0472">Membrane</keyword>
<reference evidence="3" key="1">
    <citation type="submission" date="2020-12" db="EMBL/GenBank/DDBJ databases">
        <title>Methylobrevis albus sp. nov., isolated from fresh water lack sediment.</title>
        <authorList>
            <person name="Zou Q."/>
        </authorList>
    </citation>
    <scope>NUCLEOTIDE SEQUENCE</scope>
    <source>
        <strain evidence="3">L22</strain>
    </source>
</reference>
<evidence type="ECO:0000313" key="3">
    <source>
        <dbReference type="EMBL" id="MBH0239604.1"/>
    </source>
</evidence>
<dbReference type="InterPro" id="IPR009936">
    <property type="entry name" value="DUF1468"/>
</dbReference>
<evidence type="ECO:0000313" key="4">
    <source>
        <dbReference type="Proteomes" id="UP000631694"/>
    </source>
</evidence>
<comment type="caution">
    <text evidence="3">The sequence shown here is derived from an EMBL/GenBank/DDBJ whole genome shotgun (WGS) entry which is preliminary data.</text>
</comment>
<feature type="transmembrane region" description="Helical" evidence="1">
    <location>
        <begin position="121"/>
        <end position="140"/>
    </location>
</feature>
<dbReference type="AlphaFoldDB" id="A0A931N0U6"/>
<sequence length="155" mass="16316">MTIHTLDKAVAGLLILFGGWLIWTGLDYGIMQGTTPGAGLFPLIMGIAIVVLSAINLFRAVTNLETLSAGMSRREIIKAAGVVVVLIVSLLLIPVLGMTLATLGAMVVIGLLLRTDPSRAFLVRLAAVSLLTPIICWWLFDGLLGVPVPVGPLGF</sequence>
<keyword evidence="1" id="KW-1133">Transmembrane helix</keyword>
<dbReference type="RefSeq" id="WP_197312683.1">
    <property type="nucleotide sequence ID" value="NZ_JADZLT010000055.1"/>
</dbReference>
<dbReference type="Proteomes" id="UP000631694">
    <property type="component" value="Unassembled WGS sequence"/>
</dbReference>
<evidence type="ECO:0000259" key="2">
    <source>
        <dbReference type="Pfam" id="PF07331"/>
    </source>
</evidence>
<accession>A0A931N0U6</accession>
<dbReference type="EMBL" id="JADZLT010000055">
    <property type="protein sequence ID" value="MBH0239604.1"/>
    <property type="molecule type" value="Genomic_DNA"/>
</dbReference>
<keyword evidence="1" id="KW-0812">Transmembrane</keyword>
<feature type="transmembrane region" description="Helical" evidence="1">
    <location>
        <begin position="79"/>
        <end position="109"/>
    </location>
</feature>
<gene>
    <name evidence="3" type="ORF">I5731_17420</name>
</gene>